<dbReference type="HOGENOM" id="CLU_016732_1_0_1"/>
<dbReference type="GO" id="GO:0004197">
    <property type="term" value="F:cysteine-type endopeptidase activity"/>
    <property type="evidence" value="ECO:0007669"/>
    <property type="project" value="InterPro"/>
</dbReference>
<comment type="caution">
    <text evidence="3">The sequence shown here is derived from an EMBL/GenBank/DDBJ whole genome shotgun (WGS) entry which is preliminary data.</text>
</comment>
<accession>A0A0A2J7N0</accession>
<protein>
    <submittedName>
        <fullName evidence="3">Peptidase C14, caspase catalytic</fullName>
    </submittedName>
</protein>
<evidence type="ECO:0000313" key="3">
    <source>
        <dbReference type="EMBL" id="KGO51344.1"/>
    </source>
</evidence>
<dbReference type="EMBL" id="JQFZ01000288">
    <property type="protein sequence ID" value="KGO51344.1"/>
    <property type="molecule type" value="Genomic_DNA"/>
</dbReference>
<dbReference type="Gene3D" id="3.40.50.1460">
    <property type="match status" value="1"/>
</dbReference>
<proteinExistence type="inferred from homology"/>
<dbReference type="AlphaFoldDB" id="A0A0A2J7N0"/>
<sequence length="645" mass="71866">MSDTNPPISRYAILVGINAYQEKPLEGSVRDVQRIERYLKEASTSVQTEMLTATKGDNDSGGRSLMEPQHLWPTHQNVISALMRVLSSAKTGDLVYVHYSGHGTRVGSKYLHSNWSTGDLALVLLDERNEGREKYLYGAVLANYLRKMADKGLAITLVLDCCFSAAVYRREDSRARYLPYNPDLANSCAEETSRSGTGDRDASMLPNWLINPDVYAILAACGPHEVAKEIELGNGQMHGALSYFLFSFIEINGLGIRHDAIHKHLTSKFRESNLHQQSPVVYGNRNQPFFQQSDFGNPRMITSIIMNRDKSFMLSAGNAHGVSIGDCFALQGIDSEGDRSQSSGHSLSVQVVQVGPLTSKVELLGSSASSLNRTTWFATGYPRIYFQKYPVRLAGDLPHLQKLLGALQALSLSCHMNEEQPYLFYITMNNNSQYEIYDVHGKIIENLPDMVHGKNDFSSISNIVEHLVRYNFTRDLNNNTNAEQFQQLFDAHIISASGETYAPGNLVETDEGVVHRVIVTNKGQTELYVHIYSLGPSWQIVNISRGCEVIPPPNPDLGFKEMRRKFAMKVPTELVGKGHRQCEDTIKIIITSQPTSFDLLELPAVSKLGIRTSNKKGTVRNGGYSRNGTSENWAALSFPIRTYVK</sequence>
<organism evidence="3 4">
    <name type="scientific">Penicillium expansum</name>
    <name type="common">Blue mold rot fungus</name>
    <dbReference type="NCBI Taxonomy" id="27334"/>
    <lineage>
        <taxon>Eukaryota</taxon>
        <taxon>Fungi</taxon>
        <taxon>Dikarya</taxon>
        <taxon>Ascomycota</taxon>
        <taxon>Pezizomycotina</taxon>
        <taxon>Eurotiomycetes</taxon>
        <taxon>Eurotiomycetidae</taxon>
        <taxon>Eurotiales</taxon>
        <taxon>Aspergillaceae</taxon>
        <taxon>Penicillium</taxon>
    </lineage>
</organism>
<dbReference type="InterPro" id="IPR050452">
    <property type="entry name" value="Metacaspase"/>
</dbReference>
<dbReference type="GeneID" id="27673607"/>
<evidence type="ECO:0000259" key="2">
    <source>
        <dbReference type="Pfam" id="PF00656"/>
    </source>
</evidence>
<gene>
    <name evidence="3" type="ORF">PEX2_009110</name>
</gene>
<feature type="domain" description="Peptidase C14 caspase" evidence="2">
    <location>
        <begin position="10"/>
        <end position="283"/>
    </location>
</feature>
<evidence type="ECO:0000313" key="4">
    <source>
        <dbReference type="Proteomes" id="UP000030143"/>
    </source>
</evidence>
<dbReference type="InterPro" id="IPR011600">
    <property type="entry name" value="Pept_C14_caspase"/>
</dbReference>
<dbReference type="PANTHER" id="PTHR48104">
    <property type="entry name" value="METACASPASE-4"/>
    <property type="match status" value="1"/>
</dbReference>
<reference evidence="3 4" key="1">
    <citation type="journal article" date="2015" name="Mol. Plant Microbe Interact.">
        <title>Genome, transcriptome, and functional analyses of Penicillium expansum provide new insights into secondary metabolism and pathogenicity.</title>
        <authorList>
            <person name="Ballester A.R."/>
            <person name="Marcet-Houben M."/>
            <person name="Levin E."/>
            <person name="Sela N."/>
            <person name="Selma-Lazaro C."/>
            <person name="Carmona L."/>
            <person name="Wisniewski M."/>
            <person name="Droby S."/>
            <person name="Gonzalez-Candelas L."/>
            <person name="Gabaldon T."/>
        </authorList>
    </citation>
    <scope>NUCLEOTIDE SEQUENCE [LARGE SCALE GENOMIC DNA]</scope>
    <source>
        <strain evidence="3 4">MD-8</strain>
    </source>
</reference>
<dbReference type="RefSeq" id="XP_016594297.1">
    <property type="nucleotide sequence ID" value="XM_016738188.1"/>
</dbReference>
<comment type="similarity">
    <text evidence="1">Belongs to the peptidase C14B family.</text>
</comment>
<dbReference type="Proteomes" id="UP000030143">
    <property type="component" value="Unassembled WGS sequence"/>
</dbReference>
<keyword evidence="4" id="KW-1185">Reference proteome</keyword>
<dbReference type="VEuPathDB" id="FungiDB:PEXP_007910"/>
<evidence type="ECO:0000256" key="1">
    <source>
        <dbReference type="ARBA" id="ARBA00009005"/>
    </source>
</evidence>
<name>A0A0A2J7N0_PENEN</name>
<dbReference type="Pfam" id="PF00656">
    <property type="entry name" value="Peptidase_C14"/>
    <property type="match status" value="1"/>
</dbReference>
<dbReference type="PANTHER" id="PTHR48104:SF30">
    <property type="entry name" value="METACASPASE-1"/>
    <property type="match status" value="1"/>
</dbReference>
<dbReference type="GO" id="GO:0005737">
    <property type="term" value="C:cytoplasm"/>
    <property type="evidence" value="ECO:0007669"/>
    <property type="project" value="TreeGrafter"/>
</dbReference>
<dbReference type="GO" id="GO:0006508">
    <property type="term" value="P:proteolysis"/>
    <property type="evidence" value="ECO:0007669"/>
    <property type="project" value="InterPro"/>
</dbReference>